<keyword evidence="3" id="KW-1185">Reference proteome</keyword>
<feature type="compositionally biased region" description="Basic and acidic residues" evidence="1">
    <location>
        <begin position="1"/>
        <end position="12"/>
    </location>
</feature>
<proteinExistence type="predicted"/>
<dbReference type="EMBL" id="JN662425">
    <property type="protein sequence ID" value="AEZ50852.1"/>
    <property type="molecule type" value="Genomic_DNA"/>
</dbReference>
<evidence type="ECO:0000313" key="2">
    <source>
        <dbReference type="EMBL" id="AEZ50852.1"/>
    </source>
</evidence>
<feature type="compositionally biased region" description="Basic and acidic residues" evidence="1">
    <location>
        <begin position="64"/>
        <end position="80"/>
    </location>
</feature>
<dbReference type="OrthoDB" id="27605at10239"/>
<organism evidence="2 3">
    <name type="scientific">Burkholderia phage DC1</name>
    <dbReference type="NCBI Taxonomy" id="2881398"/>
    <lineage>
        <taxon>Viruses</taxon>
        <taxon>Duplodnaviria</taxon>
        <taxon>Heunggongvirae</taxon>
        <taxon>Uroviricota</taxon>
        <taxon>Caudoviricetes</taxon>
        <taxon>Lessievirus</taxon>
        <taxon>Lessievirus DC1</taxon>
    </lineage>
</organism>
<feature type="region of interest" description="Disordered" evidence="1">
    <location>
        <begin position="1"/>
        <end position="80"/>
    </location>
</feature>
<reference evidence="2 3" key="1">
    <citation type="journal article" date="2012" name="Appl. Environ. Microbiol.">
        <title>Characterization of DC1, a broad-host-range Bcep22-like podovirus.</title>
        <authorList>
            <person name="Lynch K.H."/>
            <person name="Stothard P."/>
            <person name="Dennis J.J."/>
        </authorList>
    </citation>
    <scope>NUCLEOTIDE SEQUENCE [LARGE SCALE GENOMIC DNA]</scope>
</reference>
<dbReference type="Proteomes" id="UP000007817">
    <property type="component" value="Segment"/>
</dbReference>
<sequence>MPPRGAPEEPHLGRAGQARSREGAQREAPQGGDAAGSMSRVIEPSDDWRTRGLDEWLGEVRPLTPEELRQQEEAREDRVD</sequence>
<accession>I6NRM3</accession>
<evidence type="ECO:0000313" key="3">
    <source>
        <dbReference type="Proteomes" id="UP000007817"/>
    </source>
</evidence>
<name>I6NRM3_9CAUD</name>
<gene>
    <name evidence="2" type="ORF">DC1_00034</name>
</gene>
<dbReference type="GeneID" id="13455409"/>
<evidence type="ECO:0000256" key="1">
    <source>
        <dbReference type="SAM" id="MobiDB-lite"/>
    </source>
</evidence>
<dbReference type="RefSeq" id="YP_006589964.1">
    <property type="nucleotide sequence ID" value="NC_018452.1"/>
</dbReference>
<protein>
    <submittedName>
        <fullName evidence="2">Uncharacterized protein</fullName>
    </submittedName>
</protein>
<dbReference type="KEGG" id="vg:13455409"/>